<keyword evidence="2" id="KW-0805">Transcription regulation</keyword>
<dbReference type="SUPFAM" id="SSF88659">
    <property type="entry name" value="Sigma3 and sigma4 domains of RNA polymerase sigma factors"/>
    <property type="match status" value="1"/>
</dbReference>
<evidence type="ECO:0000313" key="8">
    <source>
        <dbReference type="EMBL" id="MCA6074238.1"/>
    </source>
</evidence>
<dbReference type="GO" id="GO:0016987">
    <property type="term" value="F:sigma factor activity"/>
    <property type="evidence" value="ECO:0007669"/>
    <property type="project" value="UniProtKB-KW"/>
</dbReference>
<keyword evidence="4" id="KW-0238">DNA-binding</keyword>
<keyword evidence="9" id="KW-1185">Reference proteome</keyword>
<evidence type="ECO:0000256" key="1">
    <source>
        <dbReference type="ARBA" id="ARBA00010641"/>
    </source>
</evidence>
<reference evidence="8" key="1">
    <citation type="submission" date="2021-09" db="EMBL/GenBank/DDBJ databases">
        <title>Fulvivirga sp. isolated from coastal sediment.</title>
        <authorList>
            <person name="Yu H."/>
        </authorList>
    </citation>
    <scope>NUCLEOTIDE SEQUENCE</scope>
    <source>
        <strain evidence="8">1062</strain>
    </source>
</reference>
<dbReference type="Proteomes" id="UP001139409">
    <property type="component" value="Unassembled WGS sequence"/>
</dbReference>
<dbReference type="InterPro" id="IPR036388">
    <property type="entry name" value="WH-like_DNA-bd_sf"/>
</dbReference>
<dbReference type="Gene3D" id="1.10.10.10">
    <property type="entry name" value="Winged helix-like DNA-binding domain superfamily/Winged helix DNA-binding domain"/>
    <property type="match status" value="1"/>
</dbReference>
<dbReference type="InterPro" id="IPR013324">
    <property type="entry name" value="RNA_pol_sigma_r3/r4-like"/>
</dbReference>
<comment type="similarity">
    <text evidence="1">Belongs to the sigma-70 factor family. ECF subfamily.</text>
</comment>
<evidence type="ECO:0000259" key="7">
    <source>
        <dbReference type="Pfam" id="PF08281"/>
    </source>
</evidence>
<dbReference type="Gene3D" id="1.10.1740.10">
    <property type="match status" value="1"/>
</dbReference>
<keyword evidence="3" id="KW-0731">Sigma factor</keyword>
<dbReference type="Pfam" id="PF04542">
    <property type="entry name" value="Sigma70_r2"/>
    <property type="match status" value="1"/>
</dbReference>
<evidence type="ECO:0000256" key="5">
    <source>
        <dbReference type="ARBA" id="ARBA00023163"/>
    </source>
</evidence>
<organism evidence="8 9">
    <name type="scientific">Fulvivirga sedimenti</name>
    <dbReference type="NCBI Taxonomy" id="2879465"/>
    <lineage>
        <taxon>Bacteria</taxon>
        <taxon>Pseudomonadati</taxon>
        <taxon>Bacteroidota</taxon>
        <taxon>Cytophagia</taxon>
        <taxon>Cytophagales</taxon>
        <taxon>Fulvivirgaceae</taxon>
        <taxon>Fulvivirga</taxon>
    </lineage>
</organism>
<dbReference type="RefSeq" id="WP_225697335.1">
    <property type="nucleotide sequence ID" value="NZ_JAIXNE010000001.1"/>
</dbReference>
<dbReference type="InterPro" id="IPR013325">
    <property type="entry name" value="RNA_pol_sigma_r2"/>
</dbReference>
<dbReference type="InterPro" id="IPR039425">
    <property type="entry name" value="RNA_pol_sigma-70-like"/>
</dbReference>
<dbReference type="SUPFAM" id="SSF88946">
    <property type="entry name" value="Sigma2 domain of RNA polymerase sigma factors"/>
    <property type="match status" value="1"/>
</dbReference>
<evidence type="ECO:0000256" key="4">
    <source>
        <dbReference type="ARBA" id="ARBA00023125"/>
    </source>
</evidence>
<dbReference type="InterPro" id="IPR013249">
    <property type="entry name" value="RNA_pol_sigma70_r4_t2"/>
</dbReference>
<evidence type="ECO:0000313" key="9">
    <source>
        <dbReference type="Proteomes" id="UP001139409"/>
    </source>
</evidence>
<feature type="domain" description="RNA polymerase sigma-70 region 2" evidence="6">
    <location>
        <begin position="26"/>
        <end position="92"/>
    </location>
</feature>
<sequence length="187" mass="22531">MDIIRDDIELLEAFRKSGDPEILGTLYGRYMHLVYGVCLKYLKDREKSKDAVMEIFEKLNQQVLRYEIRNFKSWLHVLTKNYCLMILRSAQWKREQQAEEISEFYMESGTFMHHENGQGNESDLKALEKCIETLQNKQKTCVRLFYLEERSYREISDETEFDLKKVKSYIQNGKRNLKICMEKKREE</sequence>
<dbReference type="EMBL" id="JAIXNE010000001">
    <property type="protein sequence ID" value="MCA6074238.1"/>
    <property type="molecule type" value="Genomic_DNA"/>
</dbReference>
<gene>
    <name evidence="8" type="ORF">LDX50_05125</name>
</gene>
<dbReference type="InterPro" id="IPR014284">
    <property type="entry name" value="RNA_pol_sigma-70_dom"/>
</dbReference>
<protein>
    <submittedName>
        <fullName evidence="8">Sigma-70 family RNA polymerase sigma factor</fullName>
    </submittedName>
</protein>
<name>A0A9X1KV31_9BACT</name>
<dbReference type="PANTHER" id="PTHR43133">
    <property type="entry name" value="RNA POLYMERASE ECF-TYPE SIGMA FACTO"/>
    <property type="match status" value="1"/>
</dbReference>
<proteinExistence type="inferred from homology"/>
<dbReference type="AlphaFoldDB" id="A0A9X1KV31"/>
<accession>A0A9X1KV31</accession>
<dbReference type="Pfam" id="PF08281">
    <property type="entry name" value="Sigma70_r4_2"/>
    <property type="match status" value="1"/>
</dbReference>
<dbReference type="GO" id="GO:0003677">
    <property type="term" value="F:DNA binding"/>
    <property type="evidence" value="ECO:0007669"/>
    <property type="project" value="UniProtKB-KW"/>
</dbReference>
<dbReference type="NCBIfam" id="TIGR02937">
    <property type="entry name" value="sigma70-ECF"/>
    <property type="match status" value="1"/>
</dbReference>
<evidence type="ECO:0000259" key="6">
    <source>
        <dbReference type="Pfam" id="PF04542"/>
    </source>
</evidence>
<dbReference type="InterPro" id="IPR007627">
    <property type="entry name" value="RNA_pol_sigma70_r2"/>
</dbReference>
<comment type="caution">
    <text evidence="8">The sequence shown here is derived from an EMBL/GenBank/DDBJ whole genome shotgun (WGS) entry which is preliminary data.</text>
</comment>
<dbReference type="PANTHER" id="PTHR43133:SF8">
    <property type="entry name" value="RNA POLYMERASE SIGMA FACTOR HI_1459-RELATED"/>
    <property type="match status" value="1"/>
</dbReference>
<evidence type="ECO:0000256" key="2">
    <source>
        <dbReference type="ARBA" id="ARBA00023015"/>
    </source>
</evidence>
<dbReference type="GO" id="GO:0006352">
    <property type="term" value="P:DNA-templated transcription initiation"/>
    <property type="evidence" value="ECO:0007669"/>
    <property type="project" value="InterPro"/>
</dbReference>
<evidence type="ECO:0000256" key="3">
    <source>
        <dbReference type="ARBA" id="ARBA00023082"/>
    </source>
</evidence>
<feature type="domain" description="RNA polymerase sigma factor 70 region 4 type 2" evidence="7">
    <location>
        <begin position="125"/>
        <end position="177"/>
    </location>
</feature>
<keyword evidence="5" id="KW-0804">Transcription</keyword>